<dbReference type="Proteomes" id="UP000030672">
    <property type="component" value="Unassembled WGS sequence"/>
</dbReference>
<dbReference type="InterPro" id="IPR001958">
    <property type="entry name" value="Tet-R_TetA/multi-R_MdtG-like"/>
</dbReference>
<dbReference type="Pfam" id="PF07690">
    <property type="entry name" value="MFS_1"/>
    <property type="match status" value="1"/>
</dbReference>
<feature type="transmembrane region" description="Helical" evidence="7">
    <location>
        <begin position="411"/>
        <end position="432"/>
    </location>
</feature>
<dbReference type="GeneID" id="63916273"/>
<feature type="transmembrane region" description="Helical" evidence="7">
    <location>
        <begin position="255"/>
        <end position="279"/>
    </location>
</feature>
<keyword evidence="5 7" id="KW-0472">Membrane</keyword>
<keyword evidence="2" id="KW-0813">Transport</keyword>
<feature type="transmembrane region" description="Helical" evidence="7">
    <location>
        <begin position="156"/>
        <end position="174"/>
    </location>
</feature>
<accession>A0A074VHQ9</accession>
<feature type="transmembrane region" description="Helical" evidence="7">
    <location>
        <begin position="444"/>
        <end position="464"/>
    </location>
</feature>
<evidence type="ECO:0000256" key="2">
    <source>
        <dbReference type="ARBA" id="ARBA00022448"/>
    </source>
</evidence>
<dbReference type="HOGENOM" id="CLU_001265_54_6_1"/>
<evidence type="ECO:0000313" key="10">
    <source>
        <dbReference type="Proteomes" id="UP000030672"/>
    </source>
</evidence>
<reference evidence="9 10" key="1">
    <citation type="journal article" date="2014" name="BMC Genomics">
        <title>Genome sequencing of four Aureobasidium pullulans varieties: biotechnological potential, stress tolerance, and description of new species.</title>
        <authorList>
            <person name="Gostin Ar C."/>
            <person name="Ohm R.A."/>
            <person name="Kogej T."/>
            <person name="Sonjak S."/>
            <person name="Turk M."/>
            <person name="Zajc J."/>
            <person name="Zalar P."/>
            <person name="Grube M."/>
            <person name="Sun H."/>
            <person name="Han J."/>
            <person name="Sharma A."/>
            <person name="Chiniquy J."/>
            <person name="Ngan C.Y."/>
            <person name="Lipzen A."/>
            <person name="Barry K."/>
            <person name="Grigoriev I.V."/>
            <person name="Gunde-Cimerman N."/>
        </authorList>
    </citation>
    <scope>NUCLEOTIDE SEQUENCE [LARGE SCALE GENOMIC DNA]</scope>
    <source>
        <strain evidence="9 10">CBS 110374</strain>
    </source>
</reference>
<evidence type="ECO:0000256" key="5">
    <source>
        <dbReference type="ARBA" id="ARBA00023136"/>
    </source>
</evidence>
<evidence type="ECO:0000313" key="9">
    <source>
        <dbReference type="EMBL" id="KEQ60033.1"/>
    </source>
</evidence>
<feature type="transmembrane region" description="Helical" evidence="7">
    <location>
        <begin position="180"/>
        <end position="201"/>
    </location>
</feature>
<feature type="transmembrane region" description="Helical" evidence="7">
    <location>
        <begin position="88"/>
        <end position="107"/>
    </location>
</feature>
<feature type="transmembrane region" description="Helical" evidence="7">
    <location>
        <begin position="122"/>
        <end position="144"/>
    </location>
</feature>
<evidence type="ECO:0000256" key="4">
    <source>
        <dbReference type="ARBA" id="ARBA00022989"/>
    </source>
</evidence>
<dbReference type="PANTHER" id="PTHR23504:SF3">
    <property type="entry name" value="MAJOR FACILITATOR SUPERFAMILY (MFS) PROFILE DOMAIN-CONTAINING PROTEIN"/>
    <property type="match status" value="1"/>
</dbReference>
<dbReference type="GO" id="GO:0016020">
    <property type="term" value="C:membrane"/>
    <property type="evidence" value="ECO:0007669"/>
    <property type="project" value="UniProtKB-SubCell"/>
</dbReference>
<dbReference type="PRINTS" id="PR01035">
    <property type="entry name" value="TCRTETA"/>
</dbReference>
<dbReference type="Gene3D" id="1.20.1250.20">
    <property type="entry name" value="MFS general substrate transporter like domains"/>
    <property type="match status" value="1"/>
</dbReference>
<dbReference type="GO" id="GO:0022857">
    <property type="term" value="F:transmembrane transporter activity"/>
    <property type="evidence" value="ECO:0007669"/>
    <property type="project" value="InterPro"/>
</dbReference>
<feature type="transmembrane region" description="Helical" evidence="7">
    <location>
        <begin position="348"/>
        <end position="369"/>
    </location>
</feature>
<dbReference type="SUPFAM" id="SSF103473">
    <property type="entry name" value="MFS general substrate transporter"/>
    <property type="match status" value="1"/>
</dbReference>
<feature type="transmembrane region" description="Helical" evidence="7">
    <location>
        <begin position="213"/>
        <end position="235"/>
    </location>
</feature>
<feature type="region of interest" description="Disordered" evidence="6">
    <location>
        <begin position="50"/>
        <end position="79"/>
    </location>
</feature>
<dbReference type="PANTHER" id="PTHR23504">
    <property type="entry name" value="MAJOR FACILITATOR SUPERFAMILY DOMAIN-CONTAINING PROTEIN 10"/>
    <property type="match status" value="1"/>
</dbReference>
<comment type="subcellular location">
    <subcellularLocation>
        <location evidence="1">Membrane</location>
        <topology evidence="1">Multi-pass membrane protein</topology>
    </subcellularLocation>
</comment>
<keyword evidence="4 7" id="KW-1133">Transmembrane helix</keyword>
<gene>
    <name evidence="9" type="ORF">M437DRAFT_55571</name>
</gene>
<sequence length="521" mass="56619">MSGSNIKDAFIVASGGEATHTHPNPASARAHASETTPLLAASAENPITQADSETLDINKIGGTTTVEEEQETRDEDEDKPLPMGQIMLLCYARLVEPIAFFSIFPFINQMIQEVGGVEEEDVGFYSGLIESLFSLTQMIFMISWGRASDRYGRKPVLVYSVIGVSIMTCLFGVSKSIWQMILFRCLAGVFSGTIVTVRTMLSENSTFKTQARAFSLFAFAGNVGIFLGPVIGGALSTPATQYPRVFGGIWFFEEYPYALPNIVASLFGFSAAVISAFYLKETLESAKDSSGKPAEPPMSTWKLLQQPGVAFTLFLWCFVSLQGLANTAVLPVFWFTSIPLGGFGFSPIQISLFLGLAGISQAIWLLFVFPPMQRRWGTGGVLRYSGWVFPIGYIGNPILQFALRHGVTTPFWIILPVFMVIGSSASMAFTCVQLCVNNISPSPAVLGTMNALALSLVAGIRAIAPGLFASLFATGVKGQILNGYLVWLIMIIMSFFLFVTIRFLPEKAEGRIPKNGDEEDA</sequence>
<feature type="transmembrane region" description="Helical" evidence="7">
    <location>
        <begin position="308"/>
        <end position="336"/>
    </location>
</feature>
<dbReference type="InterPro" id="IPR020846">
    <property type="entry name" value="MFS_dom"/>
</dbReference>
<feature type="domain" description="Major facilitator superfamily (MFS) profile" evidence="8">
    <location>
        <begin position="85"/>
        <end position="508"/>
    </location>
</feature>
<feature type="transmembrane region" description="Helical" evidence="7">
    <location>
        <begin position="484"/>
        <end position="504"/>
    </location>
</feature>
<name>A0A074VHQ9_AURM1</name>
<protein>
    <submittedName>
        <fullName evidence="9">MFS general substrate transporter</fullName>
    </submittedName>
</protein>
<evidence type="ECO:0000256" key="1">
    <source>
        <dbReference type="ARBA" id="ARBA00004141"/>
    </source>
</evidence>
<dbReference type="RefSeq" id="XP_040877056.1">
    <property type="nucleotide sequence ID" value="XM_041022900.1"/>
</dbReference>
<evidence type="ECO:0000259" key="8">
    <source>
        <dbReference type="PROSITE" id="PS50850"/>
    </source>
</evidence>
<organism evidence="9 10">
    <name type="scientific">Aureobasidium melanogenum (strain CBS 110374)</name>
    <name type="common">Aureobasidium pullulans var. melanogenum</name>
    <dbReference type="NCBI Taxonomy" id="1043003"/>
    <lineage>
        <taxon>Eukaryota</taxon>
        <taxon>Fungi</taxon>
        <taxon>Dikarya</taxon>
        <taxon>Ascomycota</taxon>
        <taxon>Pezizomycotina</taxon>
        <taxon>Dothideomycetes</taxon>
        <taxon>Dothideomycetidae</taxon>
        <taxon>Dothideales</taxon>
        <taxon>Saccotheciaceae</taxon>
        <taxon>Aureobasidium</taxon>
    </lineage>
</organism>
<keyword evidence="10" id="KW-1185">Reference proteome</keyword>
<feature type="compositionally biased region" description="Acidic residues" evidence="6">
    <location>
        <begin position="66"/>
        <end position="78"/>
    </location>
</feature>
<feature type="transmembrane region" description="Helical" evidence="7">
    <location>
        <begin position="381"/>
        <end position="399"/>
    </location>
</feature>
<dbReference type="PROSITE" id="PS50850">
    <property type="entry name" value="MFS"/>
    <property type="match status" value="1"/>
</dbReference>
<dbReference type="InterPro" id="IPR011701">
    <property type="entry name" value="MFS"/>
</dbReference>
<evidence type="ECO:0000256" key="7">
    <source>
        <dbReference type="SAM" id="Phobius"/>
    </source>
</evidence>
<proteinExistence type="predicted"/>
<dbReference type="CDD" id="cd17330">
    <property type="entry name" value="MFS_SLC46_TetA_like"/>
    <property type="match status" value="1"/>
</dbReference>
<evidence type="ECO:0000256" key="6">
    <source>
        <dbReference type="SAM" id="MobiDB-lite"/>
    </source>
</evidence>
<dbReference type="InterPro" id="IPR036259">
    <property type="entry name" value="MFS_trans_sf"/>
</dbReference>
<dbReference type="AlphaFoldDB" id="A0A074VHQ9"/>
<evidence type="ECO:0000256" key="3">
    <source>
        <dbReference type="ARBA" id="ARBA00022692"/>
    </source>
</evidence>
<keyword evidence="3 7" id="KW-0812">Transmembrane</keyword>
<dbReference type="EMBL" id="KL584845">
    <property type="protein sequence ID" value="KEQ60033.1"/>
    <property type="molecule type" value="Genomic_DNA"/>
</dbReference>